<name>A0A7R9PGL5_TIMGE</name>
<evidence type="ECO:0000256" key="6">
    <source>
        <dbReference type="PROSITE-ProRule" id="PRU00042"/>
    </source>
</evidence>
<dbReference type="GO" id="GO:0005634">
    <property type="term" value="C:nucleus"/>
    <property type="evidence" value="ECO:0007669"/>
    <property type="project" value="InterPro"/>
</dbReference>
<feature type="domain" description="C2H2-type" evidence="9">
    <location>
        <begin position="358"/>
        <end position="386"/>
    </location>
</feature>
<feature type="domain" description="C2H2-type" evidence="9">
    <location>
        <begin position="555"/>
        <end position="582"/>
    </location>
</feature>
<feature type="domain" description="ZAD" evidence="10">
    <location>
        <begin position="199"/>
        <end position="271"/>
    </location>
</feature>
<evidence type="ECO:0000256" key="2">
    <source>
        <dbReference type="ARBA" id="ARBA00022737"/>
    </source>
</evidence>
<feature type="compositionally biased region" description="Acidic residues" evidence="8">
    <location>
        <begin position="184"/>
        <end position="194"/>
    </location>
</feature>
<feature type="binding site" evidence="7">
    <location>
        <position position="204"/>
    </location>
    <ligand>
        <name>Zn(2+)</name>
        <dbReference type="ChEBI" id="CHEBI:29105"/>
    </ligand>
</feature>
<dbReference type="Pfam" id="PF07776">
    <property type="entry name" value="zf-AD"/>
    <property type="match status" value="1"/>
</dbReference>
<keyword evidence="2" id="KW-0677">Repeat</keyword>
<dbReference type="InterPro" id="IPR013087">
    <property type="entry name" value="Znf_C2H2_type"/>
</dbReference>
<accession>A0A7R9PGL5</accession>
<feature type="binding site" evidence="7">
    <location>
        <position position="247"/>
    </location>
    <ligand>
        <name>Zn(2+)</name>
        <dbReference type="ChEBI" id="CHEBI:29105"/>
    </ligand>
</feature>
<keyword evidence="5" id="KW-0539">Nucleus</keyword>
<evidence type="ECO:0000256" key="8">
    <source>
        <dbReference type="SAM" id="MobiDB-lite"/>
    </source>
</evidence>
<dbReference type="FunFam" id="3.30.160.60:FF:000446">
    <property type="entry name" value="Zinc finger protein"/>
    <property type="match status" value="3"/>
</dbReference>
<dbReference type="Gene3D" id="3.30.160.60">
    <property type="entry name" value="Classic Zinc Finger"/>
    <property type="match status" value="8"/>
</dbReference>
<feature type="binding site" evidence="7">
    <location>
        <position position="244"/>
    </location>
    <ligand>
        <name>Zn(2+)</name>
        <dbReference type="ChEBI" id="CHEBI:29105"/>
    </ligand>
</feature>
<dbReference type="PROSITE" id="PS50157">
    <property type="entry name" value="ZINC_FINGER_C2H2_2"/>
    <property type="match status" value="9"/>
</dbReference>
<dbReference type="InterPro" id="IPR012934">
    <property type="entry name" value="Znf_AD"/>
</dbReference>
<evidence type="ECO:0000256" key="7">
    <source>
        <dbReference type="PROSITE-ProRule" id="PRU01263"/>
    </source>
</evidence>
<dbReference type="EMBL" id="OE839198">
    <property type="protein sequence ID" value="CAD7586114.1"/>
    <property type="molecule type" value="Genomic_DNA"/>
</dbReference>
<evidence type="ECO:0000259" key="9">
    <source>
        <dbReference type="PROSITE" id="PS50157"/>
    </source>
</evidence>
<dbReference type="SMART" id="SM00868">
    <property type="entry name" value="zf-AD"/>
    <property type="match status" value="1"/>
</dbReference>
<organism evidence="11">
    <name type="scientific">Timema genevievae</name>
    <name type="common">Walking stick</name>
    <dbReference type="NCBI Taxonomy" id="629358"/>
    <lineage>
        <taxon>Eukaryota</taxon>
        <taxon>Metazoa</taxon>
        <taxon>Ecdysozoa</taxon>
        <taxon>Arthropoda</taxon>
        <taxon>Hexapoda</taxon>
        <taxon>Insecta</taxon>
        <taxon>Pterygota</taxon>
        <taxon>Neoptera</taxon>
        <taxon>Polyneoptera</taxon>
        <taxon>Phasmatodea</taxon>
        <taxon>Timematodea</taxon>
        <taxon>Timematoidea</taxon>
        <taxon>Timematidae</taxon>
        <taxon>Timema</taxon>
    </lineage>
</organism>
<evidence type="ECO:0000256" key="5">
    <source>
        <dbReference type="ARBA" id="ARBA00023242"/>
    </source>
</evidence>
<feature type="domain" description="C2H2-type" evidence="9">
    <location>
        <begin position="498"/>
        <end position="526"/>
    </location>
</feature>
<feature type="domain" description="C2H2-type" evidence="9">
    <location>
        <begin position="470"/>
        <end position="497"/>
    </location>
</feature>
<dbReference type="SUPFAM" id="SSF57716">
    <property type="entry name" value="Glucocorticoid receptor-like (DNA-binding domain)"/>
    <property type="match status" value="1"/>
</dbReference>
<feature type="compositionally biased region" description="Acidic residues" evidence="8">
    <location>
        <begin position="275"/>
        <end position="287"/>
    </location>
</feature>
<dbReference type="SUPFAM" id="SSF57667">
    <property type="entry name" value="beta-beta-alpha zinc fingers"/>
    <property type="match status" value="5"/>
</dbReference>
<feature type="region of interest" description="Disordered" evidence="8">
    <location>
        <begin position="274"/>
        <end position="318"/>
    </location>
</feature>
<evidence type="ECO:0000313" key="11">
    <source>
        <dbReference type="EMBL" id="CAD7586114.1"/>
    </source>
</evidence>
<dbReference type="FunFam" id="3.30.160.60:FF:002343">
    <property type="entry name" value="Zinc finger protein 33A"/>
    <property type="match status" value="1"/>
</dbReference>
<dbReference type="SMART" id="SM00355">
    <property type="entry name" value="ZnF_C2H2"/>
    <property type="match status" value="10"/>
</dbReference>
<dbReference type="PANTHER" id="PTHR24393:SF34">
    <property type="entry name" value="PR_SET DOMAIN 13"/>
    <property type="match status" value="1"/>
</dbReference>
<dbReference type="GO" id="GO:0008270">
    <property type="term" value="F:zinc ion binding"/>
    <property type="evidence" value="ECO:0007669"/>
    <property type="project" value="UniProtKB-UniRule"/>
</dbReference>
<feature type="region of interest" description="Disordered" evidence="8">
    <location>
        <begin position="49"/>
        <end position="74"/>
    </location>
</feature>
<feature type="binding site" evidence="7">
    <location>
        <position position="201"/>
    </location>
    <ligand>
        <name>Zn(2+)</name>
        <dbReference type="ChEBI" id="CHEBI:29105"/>
    </ligand>
</feature>
<gene>
    <name evidence="11" type="ORF">TGEB3V08_LOCUS539</name>
</gene>
<evidence type="ECO:0000256" key="4">
    <source>
        <dbReference type="ARBA" id="ARBA00022833"/>
    </source>
</evidence>
<sequence length="643" mass="72094">MDKFIEALVDVAKRVLDCYSTIVPMKSLASEQVDAHYMATHCHISEEPFDIDESSRSSPHPSSSPPETRLTSNLLLGASSDTRKTLVLEITGSMSWKKSISSRCFPTAGNGLDILISRVVISGNEFWPEDVLVVVKSFKGEETCLGESCLERGTSQSDQASVSSSEVVVVLSSPPSGDGKNDSTDEESAADEQETWSSSTCRLCLKEGENTRHIFDAAKPLPSLIMECVSVEVTMDDGLPLLICQDCQHHLDSWYKFKQQCQTTDKILHGAAVTSDDEMSDNTNEETQEIKPELEVTDSGSDELSKNNLQSAQDSSLTKINTKKSDNSLIVETLEMVPDQTVVDQNIPESNSEDAGAHKCTLCNKQFSTSVDCELHVELFHHQSESFSCGKCPKLFSTANMLLNHQCCHLPEGKGFSCPQCHKGFFSWPGLRNHFNIHMEKFKCSVCDKCETSSVSLKVHMRKHTKEQPFLCPMCPRTFAYESSLRYHIRAHTGDKQFMCDQCGYASLTSSNLWAHKARAHTTEKNHICEVCGKAFNTKDRLKLHREIHSNKRDHICDQCGMAFRTKKKVREHKFVHTGLRPYVCLVCRKAFARKDALKEHGFIHSGEKRFHCEKCGKGFLWPKGLRNHNILNFFILAMAATR</sequence>
<feature type="region of interest" description="Disordered" evidence="8">
    <location>
        <begin position="170"/>
        <end position="194"/>
    </location>
</feature>
<keyword evidence="1 7" id="KW-0479">Metal-binding</keyword>
<dbReference type="PANTHER" id="PTHR24393">
    <property type="entry name" value="ZINC FINGER PROTEIN"/>
    <property type="match status" value="1"/>
</dbReference>
<feature type="domain" description="C2H2-type" evidence="9">
    <location>
        <begin position="442"/>
        <end position="469"/>
    </location>
</feature>
<reference evidence="11" key="1">
    <citation type="submission" date="2020-11" db="EMBL/GenBank/DDBJ databases">
        <authorList>
            <person name="Tran Van P."/>
        </authorList>
    </citation>
    <scope>NUCLEOTIDE SEQUENCE</scope>
</reference>
<dbReference type="GO" id="GO:0001228">
    <property type="term" value="F:DNA-binding transcription activator activity, RNA polymerase II-specific"/>
    <property type="evidence" value="ECO:0007669"/>
    <property type="project" value="TreeGrafter"/>
</dbReference>
<dbReference type="PROSITE" id="PS51915">
    <property type="entry name" value="ZAD"/>
    <property type="match status" value="1"/>
</dbReference>
<dbReference type="InterPro" id="IPR036236">
    <property type="entry name" value="Znf_C2H2_sf"/>
</dbReference>
<keyword evidence="3 6" id="KW-0863">Zinc-finger</keyword>
<evidence type="ECO:0000259" key="10">
    <source>
        <dbReference type="PROSITE" id="PS51915"/>
    </source>
</evidence>
<dbReference type="PROSITE" id="PS00028">
    <property type="entry name" value="ZINC_FINGER_C2H2_1"/>
    <property type="match status" value="6"/>
</dbReference>
<dbReference type="AlphaFoldDB" id="A0A7R9PGL5"/>
<dbReference type="GO" id="GO:0000978">
    <property type="term" value="F:RNA polymerase II cis-regulatory region sequence-specific DNA binding"/>
    <property type="evidence" value="ECO:0007669"/>
    <property type="project" value="TreeGrafter"/>
</dbReference>
<keyword evidence="4 7" id="KW-0862">Zinc</keyword>
<evidence type="ECO:0000256" key="1">
    <source>
        <dbReference type="ARBA" id="ARBA00022723"/>
    </source>
</evidence>
<proteinExistence type="predicted"/>
<dbReference type="Pfam" id="PF00096">
    <property type="entry name" value="zf-C2H2"/>
    <property type="match status" value="5"/>
</dbReference>
<feature type="compositionally biased region" description="Polar residues" evidence="8">
    <location>
        <begin position="306"/>
        <end position="318"/>
    </location>
</feature>
<dbReference type="Gene3D" id="3.40.1800.20">
    <property type="match status" value="1"/>
</dbReference>
<feature type="domain" description="C2H2-type" evidence="9">
    <location>
        <begin position="527"/>
        <end position="554"/>
    </location>
</feature>
<feature type="domain" description="C2H2-type" evidence="9">
    <location>
        <begin position="387"/>
        <end position="414"/>
    </location>
</feature>
<evidence type="ECO:0000256" key="3">
    <source>
        <dbReference type="ARBA" id="ARBA00022771"/>
    </source>
</evidence>
<protein>
    <submittedName>
        <fullName evidence="11">Uncharacterized protein</fullName>
    </submittedName>
</protein>
<feature type="domain" description="C2H2-type" evidence="9">
    <location>
        <begin position="416"/>
        <end position="443"/>
    </location>
</feature>
<feature type="domain" description="C2H2-type" evidence="9">
    <location>
        <begin position="583"/>
        <end position="610"/>
    </location>
</feature>